<dbReference type="CDD" id="cd18084">
    <property type="entry name" value="RsmE-like"/>
    <property type="match status" value="1"/>
</dbReference>
<dbReference type="InterPro" id="IPR046887">
    <property type="entry name" value="RsmE_PUA-like"/>
</dbReference>
<dbReference type="Gene3D" id="3.40.1280.10">
    <property type="match status" value="1"/>
</dbReference>
<evidence type="ECO:0000256" key="7">
    <source>
        <dbReference type="ARBA" id="ARBA00022603"/>
    </source>
</evidence>
<evidence type="ECO:0000256" key="9">
    <source>
        <dbReference type="ARBA" id="ARBA00022691"/>
    </source>
</evidence>
<evidence type="ECO:0000256" key="12">
    <source>
        <dbReference type="PIRNR" id="PIRNR015601"/>
    </source>
</evidence>
<dbReference type="PANTHER" id="PTHR30027">
    <property type="entry name" value="RIBOSOMAL RNA SMALL SUBUNIT METHYLTRANSFERASE E"/>
    <property type="match status" value="1"/>
</dbReference>
<dbReference type="PATRIC" id="fig|305.106.peg.4042"/>
<evidence type="ECO:0000256" key="10">
    <source>
        <dbReference type="ARBA" id="ARBA00025699"/>
    </source>
</evidence>
<evidence type="ECO:0000256" key="1">
    <source>
        <dbReference type="ARBA" id="ARBA00004496"/>
    </source>
</evidence>
<dbReference type="PANTHER" id="PTHR30027:SF3">
    <property type="entry name" value="16S RRNA (URACIL(1498)-N(3))-METHYLTRANSFERASE"/>
    <property type="match status" value="1"/>
</dbReference>
<dbReference type="Pfam" id="PF20260">
    <property type="entry name" value="PUA_4"/>
    <property type="match status" value="1"/>
</dbReference>
<comment type="catalytic activity">
    <reaction evidence="11 12">
        <text>uridine(1498) in 16S rRNA + S-adenosyl-L-methionine = N(3)-methyluridine(1498) in 16S rRNA + S-adenosyl-L-homocysteine + H(+)</text>
        <dbReference type="Rhea" id="RHEA:42920"/>
        <dbReference type="Rhea" id="RHEA-COMP:10283"/>
        <dbReference type="Rhea" id="RHEA-COMP:10284"/>
        <dbReference type="ChEBI" id="CHEBI:15378"/>
        <dbReference type="ChEBI" id="CHEBI:57856"/>
        <dbReference type="ChEBI" id="CHEBI:59789"/>
        <dbReference type="ChEBI" id="CHEBI:65315"/>
        <dbReference type="ChEBI" id="CHEBI:74502"/>
        <dbReference type="EC" id="2.1.1.193"/>
    </reaction>
</comment>
<sequence length="249" mass="26632">MGLPRFHIDSPLAPHTTVTLPESVARHIHVLRLAVGDDVCLFDGSGQEFRARLDAINRRDATASLADATQPDTEARYAITLAQGIAGGDKMDWLIEKAVELGVHAIAPLQTERGVVRLSGERAVKRVQHWQALVQAACEQCGRARVPAVSAVAPLRDWLAAAKASERARVMLSPRGSQPLTQWAVQSRERIGSAGIELLIGPEGGLSPDEEALAEAAGYLPLTLGRRILRTESAALVAVSALHAVLGEF</sequence>
<dbReference type="InterPro" id="IPR015947">
    <property type="entry name" value="PUA-like_sf"/>
</dbReference>
<protein>
    <recommendedName>
        <fullName evidence="4 12">Ribosomal RNA small subunit methyltransferase E</fullName>
        <ecNumber evidence="3 12">2.1.1.193</ecNumber>
    </recommendedName>
</protein>
<feature type="domain" description="Ribosomal RNA small subunit methyltransferase E PUA-like" evidence="14">
    <location>
        <begin position="21"/>
        <end position="64"/>
    </location>
</feature>
<keyword evidence="5 12" id="KW-0963">Cytoplasm</keyword>
<dbReference type="GO" id="GO:0070475">
    <property type="term" value="P:rRNA base methylation"/>
    <property type="evidence" value="ECO:0007669"/>
    <property type="project" value="TreeGrafter"/>
</dbReference>
<dbReference type="InterPro" id="IPR029028">
    <property type="entry name" value="Alpha/beta_knot_MTases"/>
</dbReference>
<evidence type="ECO:0000259" key="14">
    <source>
        <dbReference type="Pfam" id="PF20260"/>
    </source>
</evidence>
<evidence type="ECO:0000256" key="8">
    <source>
        <dbReference type="ARBA" id="ARBA00022679"/>
    </source>
</evidence>
<dbReference type="InterPro" id="IPR046886">
    <property type="entry name" value="RsmE_MTase_dom"/>
</dbReference>
<dbReference type="EC" id="2.1.1.193" evidence="3 12"/>
<feature type="domain" description="Ribosomal RNA small subunit methyltransferase E methyltransferase" evidence="13">
    <location>
        <begin position="74"/>
        <end position="242"/>
    </location>
</feature>
<comment type="similarity">
    <text evidence="2 12">Belongs to the RNA methyltransferase RsmE family.</text>
</comment>
<organism evidence="15">
    <name type="scientific">Ralstonia solanacearum</name>
    <name type="common">Pseudomonas solanacearum</name>
    <dbReference type="NCBI Taxonomy" id="305"/>
    <lineage>
        <taxon>Bacteria</taxon>
        <taxon>Pseudomonadati</taxon>
        <taxon>Pseudomonadota</taxon>
        <taxon>Betaproteobacteria</taxon>
        <taxon>Burkholderiales</taxon>
        <taxon>Burkholderiaceae</taxon>
        <taxon>Ralstonia</taxon>
        <taxon>Ralstonia solanacearum species complex</taxon>
    </lineage>
</organism>
<dbReference type="SUPFAM" id="SSF88697">
    <property type="entry name" value="PUA domain-like"/>
    <property type="match status" value="1"/>
</dbReference>
<keyword evidence="7 12" id="KW-0489">Methyltransferase</keyword>
<reference evidence="15" key="1">
    <citation type="submission" date="2015-10" db="EMBL/GenBank/DDBJ databases">
        <authorList>
            <person name="Gilbert D.G."/>
        </authorList>
    </citation>
    <scope>NUCLEOTIDE SEQUENCE</scope>
    <source>
        <strain evidence="15">Phyl III-seqv23</strain>
    </source>
</reference>
<dbReference type="InterPro" id="IPR006700">
    <property type="entry name" value="RsmE"/>
</dbReference>
<keyword evidence="8 12" id="KW-0808">Transferase</keyword>
<evidence type="ECO:0000256" key="2">
    <source>
        <dbReference type="ARBA" id="ARBA00005528"/>
    </source>
</evidence>
<evidence type="ECO:0000313" key="15">
    <source>
        <dbReference type="EMBL" id="CUV13027.1"/>
    </source>
</evidence>
<dbReference type="AlphaFoldDB" id="A0A0S4TTS5"/>
<dbReference type="PIRSF" id="PIRSF015601">
    <property type="entry name" value="MTase_slr0722"/>
    <property type="match status" value="1"/>
</dbReference>
<keyword evidence="9 12" id="KW-0949">S-adenosyl-L-methionine</keyword>
<evidence type="ECO:0000256" key="4">
    <source>
        <dbReference type="ARBA" id="ARBA00013673"/>
    </source>
</evidence>
<evidence type="ECO:0000259" key="13">
    <source>
        <dbReference type="Pfam" id="PF04452"/>
    </source>
</evidence>
<comment type="function">
    <text evidence="10 12">Specifically methylates the N3 position of the uracil ring of uridine 1498 (m3U1498) in 16S rRNA. Acts on the fully assembled 30S ribosomal subunit.</text>
</comment>
<comment type="subcellular location">
    <subcellularLocation>
        <location evidence="1 12">Cytoplasm</location>
    </subcellularLocation>
</comment>
<evidence type="ECO:0000256" key="6">
    <source>
        <dbReference type="ARBA" id="ARBA00022552"/>
    </source>
</evidence>
<keyword evidence="6 12" id="KW-0698">rRNA processing</keyword>
<evidence type="ECO:0000256" key="3">
    <source>
        <dbReference type="ARBA" id="ARBA00012328"/>
    </source>
</evidence>
<evidence type="ECO:0000256" key="11">
    <source>
        <dbReference type="ARBA" id="ARBA00047944"/>
    </source>
</evidence>
<dbReference type="EMBL" id="LN899819">
    <property type="protein sequence ID" value="CUV13027.1"/>
    <property type="molecule type" value="Genomic_DNA"/>
</dbReference>
<dbReference type="GO" id="GO:0005737">
    <property type="term" value="C:cytoplasm"/>
    <property type="evidence" value="ECO:0007669"/>
    <property type="project" value="UniProtKB-SubCell"/>
</dbReference>
<dbReference type="InterPro" id="IPR029026">
    <property type="entry name" value="tRNA_m1G_MTases_N"/>
</dbReference>
<dbReference type="NCBIfam" id="TIGR00046">
    <property type="entry name" value="RsmE family RNA methyltransferase"/>
    <property type="match status" value="1"/>
</dbReference>
<evidence type="ECO:0000256" key="5">
    <source>
        <dbReference type="ARBA" id="ARBA00022490"/>
    </source>
</evidence>
<accession>A0A0S4TTS5</accession>
<proteinExistence type="inferred from homology"/>
<name>A0A0S4TTS5_RALSL</name>
<dbReference type="Pfam" id="PF04452">
    <property type="entry name" value="Methyltrans_RNA"/>
    <property type="match status" value="1"/>
</dbReference>
<dbReference type="GO" id="GO:0070042">
    <property type="term" value="F:rRNA (uridine-N3-)-methyltransferase activity"/>
    <property type="evidence" value="ECO:0007669"/>
    <property type="project" value="TreeGrafter"/>
</dbReference>
<gene>
    <name evidence="15" type="ORF">RUN39_v1_490098</name>
</gene>
<dbReference type="SUPFAM" id="SSF75217">
    <property type="entry name" value="alpha/beta knot"/>
    <property type="match status" value="1"/>
</dbReference>
<dbReference type="Gene3D" id="2.40.240.20">
    <property type="entry name" value="Hypothetical PUA domain-like, domain 1"/>
    <property type="match status" value="1"/>
</dbReference>
<dbReference type="NCBIfam" id="NF008692">
    <property type="entry name" value="PRK11713.1-5"/>
    <property type="match status" value="1"/>
</dbReference>